<dbReference type="AlphaFoldDB" id="A0A849VVF8"/>
<dbReference type="GO" id="GO:0008408">
    <property type="term" value="F:3'-5' exonuclease activity"/>
    <property type="evidence" value="ECO:0007669"/>
    <property type="project" value="InterPro"/>
</dbReference>
<dbReference type="GO" id="GO:0003887">
    <property type="term" value="F:DNA-directed DNA polymerase activity"/>
    <property type="evidence" value="ECO:0007669"/>
    <property type="project" value="UniProtKB-EC"/>
</dbReference>
<dbReference type="NCBIfam" id="NF006586">
    <property type="entry name" value="PRK09112.1"/>
    <property type="match status" value="1"/>
</dbReference>
<dbReference type="Gene3D" id="3.40.50.300">
    <property type="entry name" value="P-loop containing nucleotide triphosphate hydrolases"/>
    <property type="match status" value="1"/>
</dbReference>
<dbReference type="SUPFAM" id="SSF52540">
    <property type="entry name" value="P-loop containing nucleoside triphosphate hydrolases"/>
    <property type="match status" value="1"/>
</dbReference>
<name>A0A849VVF8_9HYPH</name>
<dbReference type="InterPro" id="IPR050238">
    <property type="entry name" value="DNA_Rep/Repair_Clamp_Loader"/>
</dbReference>
<keyword evidence="2" id="KW-1185">Reference proteome</keyword>
<dbReference type="NCBIfam" id="NF005677">
    <property type="entry name" value="PRK07471.1"/>
    <property type="match status" value="1"/>
</dbReference>
<dbReference type="Pfam" id="PF13177">
    <property type="entry name" value="DNA_pol3_delta2"/>
    <property type="match status" value="1"/>
</dbReference>
<evidence type="ECO:0000313" key="1">
    <source>
        <dbReference type="EMBL" id="NTS33952.1"/>
    </source>
</evidence>
<proteinExistence type="predicted"/>
<dbReference type="PANTHER" id="PTHR11669:SF8">
    <property type="entry name" value="DNA POLYMERASE III SUBUNIT DELTA"/>
    <property type="match status" value="1"/>
</dbReference>
<dbReference type="GO" id="GO:0006261">
    <property type="term" value="P:DNA-templated DNA replication"/>
    <property type="evidence" value="ECO:0007669"/>
    <property type="project" value="TreeGrafter"/>
</dbReference>
<keyword evidence="1" id="KW-0808">Transferase</keyword>
<dbReference type="GO" id="GO:0009360">
    <property type="term" value="C:DNA polymerase III complex"/>
    <property type="evidence" value="ECO:0007669"/>
    <property type="project" value="TreeGrafter"/>
</dbReference>
<dbReference type="RefSeq" id="WP_174208519.1">
    <property type="nucleotide sequence ID" value="NZ_JABUMX010000008.1"/>
</dbReference>
<gene>
    <name evidence="1" type="ORF">HQ945_22080</name>
</gene>
<protein>
    <submittedName>
        <fullName evidence="1">DNA polymerase III subunit delta</fullName>
        <ecNumber evidence="1">2.7.7.7</ecNumber>
    </submittedName>
</protein>
<dbReference type="EC" id="2.7.7.7" evidence="1"/>
<dbReference type="PANTHER" id="PTHR11669">
    <property type="entry name" value="REPLICATION FACTOR C / DNA POLYMERASE III GAMMA-TAU SUBUNIT"/>
    <property type="match status" value="1"/>
</dbReference>
<dbReference type="Proteomes" id="UP000550508">
    <property type="component" value="Unassembled WGS sequence"/>
</dbReference>
<dbReference type="InterPro" id="IPR004622">
    <property type="entry name" value="DNA_pol_HolB"/>
</dbReference>
<dbReference type="EMBL" id="JABUMX010000008">
    <property type="protein sequence ID" value="NTS33952.1"/>
    <property type="molecule type" value="Genomic_DNA"/>
</dbReference>
<evidence type="ECO:0000313" key="2">
    <source>
        <dbReference type="Proteomes" id="UP000550508"/>
    </source>
</evidence>
<keyword evidence="1" id="KW-0548">Nucleotidyltransferase</keyword>
<reference evidence="1 2" key="1">
    <citation type="submission" date="2020-05" db="EMBL/GenBank/DDBJ databases">
        <authorList>
            <person name="Kim M.K."/>
        </authorList>
    </citation>
    <scope>NUCLEOTIDE SEQUENCE [LARGE SCALE GENOMIC DNA]</scope>
    <source>
        <strain evidence="1 2">BT25</strain>
    </source>
</reference>
<organism evidence="1 2">
    <name type="scientific">Phyllobacterium pellucidum</name>
    <dbReference type="NCBI Taxonomy" id="2740464"/>
    <lineage>
        <taxon>Bacteria</taxon>
        <taxon>Pseudomonadati</taxon>
        <taxon>Pseudomonadota</taxon>
        <taxon>Alphaproteobacteria</taxon>
        <taxon>Hyphomicrobiales</taxon>
        <taxon>Phyllobacteriaceae</taxon>
        <taxon>Phyllobacterium</taxon>
    </lineage>
</organism>
<comment type="caution">
    <text evidence="1">The sequence shown here is derived from an EMBL/GenBank/DDBJ whole genome shotgun (WGS) entry which is preliminary data.</text>
</comment>
<accession>A0A849VVF8</accession>
<dbReference type="InterPro" id="IPR027417">
    <property type="entry name" value="P-loop_NTPase"/>
</dbReference>
<dbReference type="NCBIfam" id="TIGR00678">
    <property type="entry name" value="holB"/>
    <property type="match status" value="1"/>
</dbReference>
<sequence>MTDAILDVPATHDTIDGVPSPSANSALFGHEVIRSFLAQAYQSGHMHHALLLEGPQGVGKATLAFHLAGHMLSHPQAHAAPPALAEPDFTVAPYRQIASGTHLALLHITRPVDAKTGKFKTGITIDEIRRVTHFLNRTSHDGSWRIVIVDPADDMNRNAANALLKTLEEPPQRTLFILISHSSGRLLPTIRSRCQSLRFEPLERNDLISALSAIKLDSAQAGDVEALIAQADGSVRKAALLLAFGGLEIAEAVEGVLAKAVFDVPKAHALASALSAREAEIQYDLFLEGLFDRIALKARLAAEQGDTARASRWSNLWNEMQNEARDAAAYNLDRKQTVLIFLERMHRALADAR</sequence>